<protein>
    <submittedName>
        <fullName evidence="1">Uncharacterized protein</fullName>
    </submittedName>
</protein>
<reference evidence="1" key="3">
    <citation type="journal article" date="2023" name="Microbiol. Resour. Announc.">
        <title>Draft Genome Sequence of Granulicatella sp. Strain S8, Isolated from a Marine Fish, Seriola quinqueradiata.</title>
        <authorList>
            <person name="Lee M."/>
            <person name="Farooq A."/>
            <person name="Jeong J.B."/>
            <person name="Jung M.Y."/>
        </authorList>
    </citation>
    <scope>NUCLEOTIDE SEQUENCE</scope>
    <source>
        <strain evidence="1">S8</strain>
    </source>
</reference>
<proteinExistence type="predicted"/>
<comment type="caution">
    <text evidence="1">The sequence shown here is derived from an EMBL/GenBank/DDBJ whole genome shotgun (WGS) entry which is preliminary data.</text>
</comment>
<accession>A0ABT1WPB4</accession>
<reference evidence="1" key="1">
    <citation type="submission" date="2022-07" db="EMBL/GenBank/DDBJ databases">
        <authorList>
            <person name="Jung M.-Y."/>
            <person name="Lee M."/>
        </authorList>
    </citation>
    <scope>NUCLEOTIDE SEQUENCE</scope>
    <source>
        <strain evidence="1">S8</strain>
    </source>
</reference>
<dbReference type="EMBL" id="JANHNZ010000006">
    <property type="protein sequence ID" value="MCQ9210331.1"/>
    <property type="molecule type" value="Genomic_DNA"/>
</dbReference>
<name>A0ABT1WPB4_9LACT</name>
<reference evidence="1" key="2">
    <citation type="journal article" date="2023" name="Curr. Microbiol.">
        <title>Granulicatella seriolae sp. nov., a Novel Facultative Anaerobe Isolated from Yellowtail Marine Fish.</title>
        <authorList>
            <person name="Lee M."/>
            <person name="Choi Y.J."/>
            <person name="Farooq A."/>
            <person name="Jeong J.B."/>
            <person name="Jung M.Y."/>
        </authorList>
    </citation>
    <scope>NUCLEOTIDE SEQUENCE</scope>
    <source>
        <strain evidence="1">S8</strain>
    </source>
</reference>
<organism evidence="1 2">
    <name type="scientific">Granulicatella seriolae</name>
    <dbReference type="NCBI Taxonomy" id="2967226"/>
    <lineage>
        <taxon>Bacteria</taxon>
        <taxon>Bacillati</taxon>
        <taxon>Bacillota</taxon>
        <taxon>Bacilli</taxon>
        <taxon>Lactobacillales</taxon>
        <taxon>Carnobacteriaceae</taxon>
        <taxon>Granulicatella</taxon>
    </lineage>
</organism>
<gene>
    <name evidence="1" type="ORF">NPA36_07180</name>
</gene>
<sequence length="178" mass="19125">MKIKNIVILFLSIITLSTILPSISAVYASENSQVTFTQKDADSLIPVFEAIESIPDNLLESGDSTEINKYFQNYGVELNVYNNNIGEESSDISIITPRANYWRCGLAIGQLLLSVAIPATQIAKIKKYIAALGGAWNAAKLLVGATSVSEKLQGTLSALAGILMSLTGISDIKDYCFG</sequence>
<keyword evidence="2" id="KW-1185">Reference proteome</keyword>
<dbReference type="Proteomes" id="UP001059480">
    <property type="component" value="Unassembled WGS sequence"/>
</dbReference>
<evidence type="ECO:0000313" key="1">
    <source>
        <dbReference type="EMBL" id="MCQ9210331.1"/>
    </source>
</evidence>
<evidence type="ECO:0000313" key="2">
    <source>
        <dbReference type="Proteomes" id="UP001059480"/>
    </source>
</evidence>
<dbReference type="RefSeq" id="WP_256945440.1">
    <property type="nucleotide sequence ID" value="NZ_JANHNZ010000006.1"/>
</dbReference>